<organism evidence="2">
    <name type="scientific">mine drainage metagenome</name>
    <dbReference type="NCBI Taxonomy" id="410659"/>
    <lineage>
        <taxon>unclassified sequences</taxon>
        <taxon>metagenomes</taxon>
        <taxon>ecological metagenomes</taxon>
    </lineage>
</organism>
<name>T1A761_9ZZZZ</name>
<comment type="caution">
    <text evidence="2">The sequence shown here is derived from an EMBL/GenBank/DDBJ whole genome shotgun (WGS) entry which is preliminary data.</text>
</comment>
<dbReference type="PANTHER" id="PTHR11280:SF6">
    <property type="entry name" value="GLUCOSAMINE-6-PHOSPHATE ISOMERASE NAGB"/>
    <property type="match status" value="1"/>
</dbReference>
<gene>
    <name evidence="2" type="ORF">B1B_16415</name>
</gene>
<dbReference type="Pfam" id="PF01182">
    <property type="entry name" value="Glucosamine_iso"/>
    <property type="match status" value="1"/>
</dbReference>
<dbReference type="Gene3D" id="3.40.50.1360">
    <property type="match status" value="1"/>
</dbReference>
<proteinExistence type="predicted"/>
<dbReference type="InterPro" id="IPR006148">
    <property type="entry name" value="Glc/Gal-6P_isomerase"/>
</dbReference>
<evidence type="ECO:0000259" key="1">
    <source>
        <dbReference type="Pfam" id="PF01182"/>
    </source>
</evidence>
<dbReference type="InterPro" id="IPR037171">
    <property type="entry name" value="NagB/RpiA_transferase-like"/>
</dbReference>
<sequence>MKRFIFDRLHVIVLSKPGEMADKAALAIDQELAKAIKARGNANVAFATGDTQIPVLDALADIAAPPRFADWSKVRMFHLDEFVGIDIGHPASFARFMKERVVDRLAVGSSWMHYMNGSADPEEECLRYSNLLAACPLDLCIVGVGDNCHIAFNEPGSITDAEYAELLERSGT</sequence>
<dbReference type="GO" id="GO:0004342">
    <property type="term" value="F:glucosamine-6-phosphate deaminase activity"/>
    <property type="evidence" value="ECO:0007669"/>
    <property type="project" value="InterPro"/>
</dbReference>
<dbReference type="AlphaFoldDB" id="T1A761"/>
<dbReference type="InterPro" id="IPR004547">
    <property type="entry name" value="Glucosamine6P_isomerase"/>
</dbReference>
<dbReference type="PANTHER" id="PTHR11280">
    <property type="entry name" value="GLUCOSAMINE-6-PHOSPHATE ISOMERASE"/>
    <property type="match status" value="1"/>
</dbReference>
<evidence type="ECO:0000313" key="2">
    <source>
        <dbReference type="EMBL" id="EQD36729.1"/>
    </source>
</evidence>
<dbReference type="GO" id="GO:0005975">
    <property type="term" value="P:carbohydrate metabolic process"/>
    <property type="evidence" value="ECO:0007669"/>
    <property type="project" value="InterPro"/>
</dbReference>
<dbReference type="GO" id="GO:0042802">
    <property type="term" value="F:identical protein binding"/>
    <property type="evidence" value="ECO:0007669"/>
    <property type="project" value="TreeGrafter"/>
</dbReference>
<dbReference type="SUPFAM" id="SSF100950">
    <property type="entry name" value="NagB/RpiA/CoA transferase-like"/>
    <property type="match status" value="1"/>
</dbReference>
<protein>
    <submittedName>
        <fullName evidence="2">Glucosamine-6-phosphate deaminase</fullName>
    </submittedName>
</protein>
<reference evidence="2" key="2">
    <citation type="journal article" date="2014" name="ISME J.">
        <title>Microbial stratification in low pH oxic and suboxic macroscopic growths along an acid mine drainage.</title>
        <authorList>
            <person name="Mendez-Garcia C."/>
            <person name="Mesa V."/>
            <person name="Sprenger R.R."/>
            <person name="Richter M."/>
            <person name="Diez M.S."/>
            <person name="Solano J."/>
            <person name="Bargiela R."/>
            <person name="Golyshina O.V."/>
            <person name="Manteca A."/>
            <person name="Ramos J.L."/>
            <person name="Gallego J.R."/>
            <person name="Llorente I."/>
            <person name="Martins Dos Santos V.A."/>
            <person name="Jensen O.N."/>
            <person name="Pelaez A.I."/>
            <person name="Sanchez J."/>
            <person name="Ferrer M."/>
        </authorList>
    </citation>
    <scope>NUCLEOTIDE SEQUENCE</scope>
</reference>
<dbReference type="GO" id="GO:0019262">
    <property type="term" value="P:N-acetylneuraminate catabolic process"/>
    <property type="evidence" value="ECO:0007669"/>
    <property type="project" value="TreeGrafter"/>
</dbReference>
<dbReference type="GO" id="GO:0005737">
    <property type="term" value="C:cytoplasm"/>
    <property type="evidence" value="ECO:0007669"/>
    <property type="project" value="TreeGrafter"/>
</dbReference>
<dbReference type="GO" id="GO:0006046">
    <property type="term" value="P:N-acetylglucosamine catabolic process"/>
    <property type="evidence" value="ECO:0007669"/>
    <property type="project" value="TreeGrafter"/>
</dbReference>
<accession>T1A761</accession>
<feature type="non-terminal residue" evidence="2">
    <location>
        <position position="172"/>
    </location>
</feature>
<reference evidence="2" key="1">
    <citation type="submission" date="2013-08" db="EMBL/GenBank/DDBJ databases">
        <authorList>
            <person name="Mendez C."/>
            <person name="Richter M."/>
            <person name="Ferrer M."/>
            <person name="Sanchez J."/>
        </authorList>
    </citation>
    <scope>NUCLEOTIDE SEQUENCE</scope>
</reference>
<dbReference type="EMBL" id="AUZY01010918">
    <property type="protein sequence ID" value="EQD36729.1"/>
    <property type="molecule type" value="Genomic_DNA"/>
</dbReference>
<dbReference type="GO" id="GO:0006043">
    <property type="term" value="P:glucosamine catabolic process"/>
    <property type="evidence" value="ECO:0007669"/>
    <property type="project" value="TreeGrafter"/>
</dbReference>
<feature type="domain" description="Glucosamine/galactosamine-6-phosphate isomerase" evidence="1">
    <location>
        <begin position="17"/>
        <end position="151"/>
    </location>
</feature>